<comment type="caution">
    <text evidence="1">The sequence shown here is derived from an EMBL/GenBank/DDBJ whole genome shotgun (WGS) entry which is preliminary data.</text>
</comment>
<name>A0AAV4T4F9_CAEEX</name>
<reference evidence="1 2" key="1">
    <citation type="submission" date="2021-06" db="EMBL/GenBank/DDBJ databases">
        <title>Caerostris extrusa draft genome.</title>
        <authorList>
            <person name="Kono N."/>
            <person name="Arakawa K."/>
        </authorList>
    </citation>
    <scope>NUCLEOTIDE SEQUENCE [LARGE SCALE GENOMIC DNA]</scope>
</reference>
<keyword evidence="2" id="KW-1185">Reference proteome</keyword>
<gene>
    <name evidence="1" type="ORF">CEXT_487401</name>
</gene>
<dbReference type="EMBL" id="BPLR01010636">
    <property type="protein sequence ID" value="GIY40619.1"/>
    <property type="molecule type" value="Genomic_DNA"/>
</dbReference>
<proteinExistence type="predicted"/>
<sequence length="81" mass="9421">MVRGAGCSPESEIDHLPVVRFHCLSFYEDRKELCTAELLQNVAKSSSKEEEEEMRNFSEIFGFYVYRLVKNGALEKLKCKR</sequence>
<evidence type="ECO:0000313" key="2">
    <source>
        <dbReference type="Proteomes" id="UP001054945"/>
    </source>
</evidence>
<evidence type="ECO:0000313" key="1">
    <source>
        <dbReference type="EMBL" id="GIY40619.1"/>
    </source>
</evidence>
<accession>A0AAV4T4F9</accession>
<protein>
    <submittedName>
        <fullName evidence="1">Uncharacterized protein</fullName>
    </submittedName>
</protein>
<dbReference type="AlphaFoldDB" id="A0AAV4T4F9"/>
<organism evidence="1 2">
    <name type="scientific">Caerostris extrusa</name>
    <name type="common">Bark spider</name>
    <name type="synonym">Caerostris bankana</name>
    <dbReference type="NCBI Taxonomy" id="172846"/>
    <lineage>
        <taxon>Eukaryota</taxon>
        <taxon>Metazoa</taxon>
        <taxon>Ecdysozoa</taxon>
        <taxon>Arthropoda</taxon>
        <taxon>Chelicerata</taxon>
        <taxon>Arachnida</taxon>
        <taxon>Araneae</taxon>
        <taxon>Araneomorphae</taxon>
        <taxon>Entelegynae</taxon>
        <taxon>Araneoidea</taxon>
        <taxon>Araneidae</taxon>
        <taxon>Caerostris</taxon>
    </lineage>
</organism>
<dbReference type="Proteomes" id="UP001054945">
    <property type="component" value="Unassembled WGS sequence"/>
</dbReference>